<evidence type="ECO:0000313" key="3">
    <source>
        <dbReference type="Proteomes" id="UP001174909"/>
    </source>
</evidence>
<sequence length="49" mass="5807">MEKLQTDLSTQNQQRPALPRRQRPPSSCGRFRDRNQQPQMRQDRGPIVC</sequence>
<gene>
    <name evidence="2" type="ORF">GBAR_LOCUS2000</name>
</gene>
<accession>A0AA35QY91</accession>
<reference evidence="2" key="1">
    <citation type="submission" date="2023-03" db="EMBL/GenBank/DDBJ databases">
        <authorList>
            <person name="Steffen K."/>
            <person name="Cardenas P."/>
        </authorList>
    </citation>
    <scope>NUCLEOTIDE SEQUENCE</scope>
</reference>
<name>A0AA35QY91_GEOBA</name>
<organism evidence="2 3">
    <name type="scientific">Geodia barretti</name>
    <name type="common">Barrett's horny sponge</name>
    <dbReference type="NCBI Taxonomy" id="519541"/>
    <lineage>
        <taxon>Eukaryota</taxon>
        <taxon>Metazoa</taxon>
        <taxon>Porifera</taxon>
        <taxon>Demospongiae</taxon>
        <taxon>Heteroscleromorpha</taxon>
        <taxon>Tetractinellida</taxon>
        <taxon>Astrophorina</taxon>
        <taxon>Geodiidae</taxon>
        <taxon>Geodia</taxon>
    </lineage>
</organism>
<proteinExistence type="predicted"/>
<comment type="caution">
    <text evidence="2">The sequence shown here is derived from an EMBL/GenBank/DDBJ whole genome shotgun (WGS) entry which is preliminary data.</text>
</comment>
<feature type="non-terminal residue" evidence="2">
    <location>
        <position position="49"/>
    </location>
</feature>
<feature type="compositionally biased region" description="Polar residues" evidence="1">
    <location>
        <begin position="1"/>
        <end position="10"/>
    </location>
</feature>
<feature type="region of interest" description="Disordered" evidence="1">
    <location>
        <begin position="1"/>
        <end position="49"/>
    </location>
</feature>
<dbReference type="EMBL" id="CASHTH010000287">
    <property type="protein sequence ID" value="CAI7996936.1"/>
    <property type="molecule type" value="Genomic_DNA"/>
</dbReference>
<keyword evidence="3" id="KW-1185">Reference proteome</keyword>
<protein>
    <submittedName>
        <fullName evidence="2">Uncharacterized protein</fullName>
    </submittedName>
</protein>
<dbReference type="Proteomes" id="UP001174909">
    <property type="component" value="Unassembled WGS sequence"/>
</dbReference>
<dbReference type="AlphaFoldDB" id="A0AA35QY91"/>
<evidence type="ECO:0000256" key="1">
    <source>
        <dbReference type="SAM" id="MobiDB-lite"/>
    </source>
</evidence>
<evidence type="ECO:0000313" key="2">
    <source>
        <dbReference type="EMBL" id="CAI7996936.1"/>
    </source>
</evidence>